<dbReference type="EMBL" id="HBKO01027540">
    <property type="protein sequence ID" value="CAE2239197.1"/>
    <property type="molecule type" value="Transcribed_RNA"/>
</dbReference>
<evidence type="ECO:0000313" key="1">
    <source>
        <dbReference type="EMBL" id="CAE2239197.1"/>
    </source>
</evidence>
<organism evidence="1">
    <name type="scientific">Prymnesium polylepis</name>
    <dbReference type="NCBI Taxonomy" id="72548"/>
    <lineage>
        <taxon>Eukaryota</taxon>
        <taxon>Haptista</taxon>
        <taxon>Haptophyta</taxon>
        <taxon>Prymnesiophyceae</taxon>
        <taxon>Prymnesiales</taxon>
        <taxon>Prymnesiaceae</taxon>
        <taxon>Prymnesium</taxon>
    </lineage>
</organism>
<sequence>MTLDQVHKAANEGDRDALLLATARKDWRSKQSVDLAEELAIADSMHAEDGKGKGGGASSTKQATIKTHRVAYYSSTRIMGMEVEFDGGDAFPKKRD</sequence>
<protein>
    <submittedName>
        <fullName evidence="1">Uncharacterized protein</fullName>
    </submittedName>
</protein>
<dbReference type="AlphaFoldDB" id="A0A7S4ITH2"/>
<accession>A0A7S4ITH2</accession>
<name>A0A7S4ITH2_9EUKA</name>
<reference evidence="1" key="1">
    <citation type="submission" date="2021-01" db="EMBL/GenBank/DDBJ databases">
        <authorList>
            <person name="Corre E."/>
            <person name="Pelletier E."/>
            <person name="Niang G."/>
            <person name="Scheremetjew M."/>
            <person name="Finn R."/>
            <person name="Kale V."/>
            <person name="Holt S."/>
            <person name="Cochrane G."/>
            <person name="Meng A."/>
            <person name="Brown T."/>
            <person name="Cohen L."/>
        </authorList>
    </citation>
    <scope>NUCLEOTIDE SEQUENCE</scope>
    <source>
        <strain evidence="1">UIO037</strain>
    </source>
</reference>
<gene>
    <name evidence="1" type="ORF">CPOL0286_LOCUS12651</name>
</gene>
<proteinExistence type="predicted"/>